<dbReference type="GO" id="GO:0061157">
    <property type="term" value="P:mRNA destabilization"/>
    <property type="evidence" value="ECO:0007669"/>
    <property type="project" value="TreeGrafter"/>
</dbReference>
<dbReference type="Gene3D" id="3.10.590.10">
    <property type="entry name" value="ph1033 like domains"/>
    <property type="match status" value="1"/>
</dbReference>
<protein>
    <recommendedName>
        <fullName evidence="1">YTH domain-containing protein</fullName>
    </recommendedName>
</protein>
<reference evidence="2 3" key="1">
    <citation type="submission" date="2016-08" db="EMBL/GenBank/DDBJ databases">
        <title>Draft genome sequence of allopolyploid Zygosaccharomyces rouxii.</title>
        <authorList>
            <person name="Watanabe J."/>
            <person name="Uehara K."/>
            <person name="Mogi Y."/>
            <person name="Tsukioka Y."/>
        </authorList>
    </citation>
    <scope>NUCLEOTIDE SEQUENCE [LARGE SCALE GENOMIC DNA]</scope>
    <source>
        <strain evidence="2 3">NBRC 110957</strain>
    </source>
</reference>
<proteinExistence type="predicted"/>
<dbReference type="PANTHER" id="PTHR12357">
    <property type="entry name" value="YTH YT521-B HOMOLOGY DOMAIN-CONTAINING"/>
    <property type="match status" value="1"/>
</dbReference>
<feature type="domain" description="YTH" evidence="1">
    <location>
        <begin position="178"/>
        <end position="313"/>
    </location>
</feature>
<dbReference type="AlphaFoldDB" id="A0A1Q3AIU4"/>
<dbReference type="Proteomes" id="UP000187013">
    <property type="component" value="Unassembled WGS sequence"/>
</dbReference>
<evidence type="ECO:0000259" key="1">
    <source>
        <dbReference type="PROSITE" id="PS50882"/>
    </source>
</evidence>
<name>A0A1Q3AIU4_ZYGRO</name>
<dbReference type="GO" id="GO:0005737">
    <property type="term" value="C:cytoplasm"/>
    <property type="evidence" value="ECO:0007669"/>
    <property type="project" value="TreeGrafter"/>
</dbReference>
<evidence type="ECO:0000313" key="2">
    <source>
        <dbReference type="EMBL" id="GAV55433.1"/>
    </source>
</evidence>
<evidence type="ECO:0000313" key="3">
    <source>
        <dbReference type="Proteomes" id="UP000187013"/>
    </source>
</evidence>
<dbReference type="PROSITE" id="PS50882">
    <property type="entry name" value="YTH"/>
    <property type="match status" value="1"/>
</dbReference>
<dbReference type="PANTHER" id="PTHR12357:SF89">
    <property type="entry name" value="YTH DOMAIN-CONTAINING FAMILY PROTEIN"/>
    <property type="match status" value="1"/>
</dbReference>
<dbReference type="GO" id="GO:0003729">
    <property type="term" value="F:mRNA binding"/>
    <property type="evidence" value="ECO:0007669"/>
    <property type="project" value="TreeGrafter"/>
</dbReference>
<dbReference type="CDD" id="cd21134">
    <property type="entry name" value="YTH"/>
    <property type="match status" value="1"/>
</dbReference>
<dbReference type="InterPro" id="IPR045168">
    <property type="entry name" value="YTH_prot"/>
</dbReference>
<dbReference type="GO" id="GO:1990247">
    <property type="term" value="F:N6-methyladenosine-containing RNA reader activity"/>
    <property type="evidence" value="ECO:0007669"/>
    <property type="project" value="TreeGrafter"/>
</dbReference>
<organism evidence="2 3">
    <name type="scientific">Zygosaccharomyces rouxii</name>
    <dbReference type="NCBI Taxonomy" id="4956"/>
    <lineage>
        <taxon>Eukaryota</taxon>
        <taxon>Fungi</taxon>
        <taxon>Dikarya</taxon>
        <taxon>Ascomycota</taxon>
        <taxon>Saccharomycotina</taxon>
        <taxon>Saccharomycetes</taxon>
        <taxon>Saccharomycetales</taxon>
        <taxon>Saccharomycetaceae</taxon>
        <taxon>Zygosaccharomyces</taxon>
    </lineage>
</organism>
<dbReference type="InterPro" id="IPR007275">
    <property type="entry name" value="YTH_domain"/>
</dbReference>
<comment type="caution">
    <text evidence="2">The sequence shown here is derived from an EMBL/GenBank/DDBJ whole genome shotgun (WGS) entry which is preliminary data.</text>
</comment>
<gene>
    <name evidence="2" type="ORF">ZYGR_0AV00640</name>
</gene>
<sequence>MDWYYVERPARTIEDSFKDLESIFKDKNGGDTPRIPLTEGLYQPLDNNSIRWNGSVASENNNYVATSRLPVVSASLEDSSAVCSPVQPTQSPLNTFQALKAHVLRTAGPNQMAPSPQPQPQPLQVNFQVQVQRAPSAAANVTSPIDGISTSANQLNWKSPQKKSSAIIPPWIHVPDHSRFFVIKSSSLEHVKKSFYNGIWSSTYYGNKRLSEAYESLPHGAKIYLLFSVNASGRFCGVAEMSSNLRDDLDTSIWRDNSRYRHAFKVRWIVVRDVHNRSLKQFLIPANDMKPVTNSRDTQEIPATICRSILKLFKYEQSEIQSFLDDDYA</sequence>
<dbReference type="Pfam" id="PF04146">
    <property type="entry name" value="YTH"/>
    <property type="match status" value="1"/>
</dbReference>
<dbReference type="OrthoDB" id="306690at2759"/>
<dbReference type="EMBL" id="BDGX01000048">
    <property type="protein sequence ID" value="GAV55433.1"/>
    <property type="molecule type" value="Genomic_DNA"/>
</dbReference>
<accession>A0A1Q3AIU4</accession>